<keyword evidence="1" id="KW-0472">Membrane</keyword>
<feature type="transmembrane region" description="Helical" evidence="1">
    <location>
        <begin position="19"/>
        <end position="36"/>
    </location>
</feature>
<feature type="transmembrane region" description="Helical" evidence="1">
    <location>
        <begin position="48"/>
        <end position="69"/>
    </location>
</feature>
<comment type="caution">
    <text evidence="2">The sequence shown here is derived from an EMBL/GenBank/DDBJ whole genome shotgun (WGS) entry which is preliminary data.</text>
</comment>
<keyword evidence="3" id="KW-1185">Reference proteome</keyword>
<evidence type="ECO:0000256" key="1">
    <source>
        <dbReference type="SAM" id="Phobius"/>
    </source>
</evidence>
<keyword evidence="1" id="KW-0812">Transmembrane</keyword>
<sequence length="269" mass="29953">MSTGAGLAKKLAAIADRSFAYIAIALVPIYFFVAYLNRELGLEKLEKAFLGSSLLILVVSAIAHSAGLARSRDNLERITSEIGLLRGEVSALAEADEVKVFFREGRNEVYTETLSAIRTARHRVWVTYLRNEGPLPGAPAAQHFQACRDWARGSNDDGSTRSFRRIIIRGDSADLRDFCEQELKFIAELAANGEEPNYAVKVLTDHIHLAKAFNVGIFDDTVIFTHRQENEAIGICMRSKRLAESVTRLYFERLWNSSDARKISADALS</sequence>
<dbReference type="RefSeq" id="WP_203684272.1">
    <property type="nucleotide sequence ID" value="NZ_BOMW01000070.1"/>
</dbReference>
<organism evidence="2 3">
    <name type="scientific">Actinoplanes siamensis</name>
    <dbReference type="NCBI Taxonomy" id="1223317"/>
    <lineage>
        <taxon>Bacteria</taxon>
        <taxon>Bacillati</taxon>
        <taxon>Actinomycetota</taxon>
        <taxon>Actinomycetes</taxon>
        <taxon>Micromonosporales</taxon>
        <taxon>Micromonosporaceae</taxon>
        <taxon>Actinoplanes</taxon>
    </lineage>
</organism>
<keyword evidence="1" id="KW-1133">Transmembrane helix</keyword>
<accession>A0A919TNP0</accession>
<dbReference type="Proteomes" id="UP000629619">
    <property type="component" value="Unassembled WGS sequence"/>
</dbReference>
<evidence type="ECO:0000313" key="3">
    <source>
        <dbReference type="Proteomes" id="UP000629619"/>
    </source>
</evidence>
<name>A0A919TNP0_9ACTN</name>
<proteinExistence type="predicted"/>
<protein>
    <submittedName>
        <fullName evidence="2">Uncharacterized protein</fullName>
    </submittedName>
</protein>
<reference evidence="2" key="1">
    <citation type="submission" date="2021-01" db="EMBL/GenBank/DDBJ databases">
        <title>Whole genome shotgun sequence of Actinoplanes siamensis NBRC 109076.</title>
        <authorList>
            <person name="Komaki H."/>
            <person name="Tamura T."/>
        </authorList>
    </citation>
    <scope>NUCLEOTIDE SEQUENCE</scope>
    <source>
        <strain evidence="2">NBRC 109076</strain>
    </source>
</reference>
<gene>
    <name evidence="2" type="ORF">Asi03nite_64700</name>
</gene>
<evidence type="ECO:0000313" key="2">
    <source>
        <dbReference type="EMBL" id="GIF08932.1"/>
    </source>
</evidence>
<dbReference type="EMBL" id="BOMW01000070">
    <property type="protein sequence ID" value="GIF08932.1"/>
    <property type="molecule type" value="Genomic_DNA"/>
</dbReference>
<dbReference type="AlphaFoldDB" id="A0A919TNP0"/>